<proteinExistence type="predicted"/>
<organism evidence="1 2">
    <name type="scientific">Catharanthus roseus</name>
    <name type="common">Madagascar periwinkle</name>
    <name type="synonym">Vinca rosea</name>
    <dbReference type="NCBI Taxonomy" id="4058"/>
    <lineage>
        <taxon>Eukaryota</taxon>
        <taxon>Viridiplantae</taxon>
        <taxon>Streptophyta</taxon>
        <taxon>Embryophyta</taxon>
        <taxon>Tracheophyta</taxon>
        <taxon>Spermatophyta</taxon>
        <taxon>Magnoliopsida</taxon>
        <taxon>eudicotyledons</taxon>
        <taxon>Gunneridae</taxon>
        <taxon>Pentapetalae</taxon>
        <taxon>asterids</taxon>
        <taxon>lamiids</taxon>
        <taxon>Gentianales</taxon>
        <taxon>Apocynaceae</taxon>
        <taxon>Rauvolfioideae</taxon>
        <taxon>Vinceae</taxon>
        <taxon>Catharanthinae</taxon>
        <taxon>Catharanthus</taxon>
    </lineage>
</organism>
<evidence type="ECO:0000313" key="2">
    <source>
        <dbReference type="Proteomes" id="UP001060085"/>
    </source>
</evidence>
<keyword evidence="2" id="KW-1185">Reference proteome</keyword>
<accession>A0ACB9ZTM9</accession>
<evidence type="ECO:0000313" key="1">
    <source>
        <dbReference type="EMBL" id="KAI5650709.1"/>
    </source>
</evidence>
<name>A0ACB9ZTM9_CATRO</name>
<reference evidence="2" key="1">
    <citation type="journal article" date="2023" name="Nat. Plants">
        <title>Single-cell RNA sequencing provides a high-resolution roadmap for understanding the multicellular compartmentation of specialized metabolism.</title>
        <authorList>
            <person name="Sun S."/>
            <person name="Shen X."/>
            <person name="Li Y."/>
            <person name="Li Y."/>
            <person name="Wang S."/>
            <person name="Li R."/>
            <person name="Zhang H."/>
            <person name="Shen G."/>
            <person name="Guo B."/>
            <person name="Wei J."/>
            <person name="Xu J."/>
            <person name="St-Pierre B."/>
            <person name="Chen S."/>
            <person name="Sun C."/>
        </authorList>
    </citation>
    <scope>NUCLEOTIDE SEQUENCE [LARGE SCALE GENOMIC DNA]</scope>
</reference>
<sequence>MGWSDNMEEDAELEEGEAAYYKDDDDRSIDPDIALSYLDEKLQSVLGHFQKDFEGGVSAENLGAKFGGYGSFLPTYQRSPAVWSQPKSPPRVQTHSAVKSPNHSHREGASLNSTVVPDAQSLRKGATAQQIRQGSHEAKVSLGKVPLQNCLSSAQLAEKLPVKPQPSPNKSLNQTDQRKLKFRIKVGSGKAAPKNAAIYSGLGLISPSSSAGNSPGESGGIPSESREAPDESPSILQMLKSFTCAVGPLFSPLHDNFINFARNSPLPPLKVKHDHSGIAVGDLGSRFNDWDALPAKQTKAIRKSETRKEHGNRVASEDDVALRLKENFGAEIPQKQQSVSLDMTQKCLSDSLPNTGDPSRDSSKMLEIVREPENGELNRKAGKDKVKDRILGADSLEPFVSVTGQGCSKGEHQEVKNASVEKIGKSLTKGSGDITCDQSEDRRIKSNRIPASGKADSDFSESDRDSKGIGDYSLKKFGMRATSQEQDGLRMTVTAKKVESTKKSIISQVNGKLSSDSVQESRRAGSSLEAKEKKGTKKDVYKVRDMYKDIFETNSEPSGRSVDLLVKPSGDRSKDPKFDTKKEKHAHVDRLKEKSSHHKSDNQLNSETLSKNLPAGILPPTNGLALQTEQASAAPVLIEEDWVCCDRCQKWRLLPYGTKPDQLPEKWLCSMLNWLPGMNRCDISEEETTKALHSLYQLPLPENQNGTQYPTEKTTHGVNSVDQSNLNYQGNSLDMADGRKKHYKLNETSSKGIKAGLTQTPVAKKFHQNVLKKGTLDDKKQPSPGVNQANKSSGQHLSKSENAVEKHSHRQKQEHVPGGNANPKRKIKRESDEFGLGIAKKFKTDGAFDMNNSLPFWGNLDRTGLGLTAFSTTKAPVREKQRSTASDHLKDAKAEEGNGLQPSARKRADMVGTVSLDMRSYNDGGKSAKKRNLKNWQNGPHDAEALQNGGRYINDNSMPVKEESNDSGFRRNKKPRVSQNDGKDFSGNVSIDEQKRKDMMSRPLSSADEDNTMARGLDKAKQPKKFRRKVWSPVTMQKAESLRRELGSEPSPTAATSSSSKVSDSCKTRTNYEVKGSPVESVSSSPVRMSISKKVPSMRMDSLSADDARVGDFPITRSPKKIVDGGGNYETKRSAAAKKKKASDILHPESLNYPVLGFEETLSGDKFGGKSEAGARPSPFGDGHLDDNHLDIVDGHSSCPTDLHVSETCYGKANKNHRSTASLQQISGKSSLPPKKKGRAAEVTNEGTPGRVSDLLNSQRISNPKQTWRSEADADQSYVGPSGDALHNLKHPNTGRSGLKSAKNKNVLKIDSKIWGDNTKEKQLKSGEHESRAAKIINPGSVDTTVHQSLNQGFQAEMVKNIATQGNCMGGNSQVDRHDIPTSNKLGPGTRNGDLLQMRPCDISVSVDVPKESKDLRNVIHQSESEHGNGHSAADRSAQDLTGPSIVRRDTSGQTASVVLKEAEDLRDVADRLKNSSLGYDCNEAYFLAALKFLHGASLLESSESSKHGEMNQMQIYINTAKLCETCAQEYERREEMAAAALAYKCMEVAYMRVVYCKNSSTNRLWHDLQTSLQMVPQGESPSSSASDIDNLNNQALVDKASLSKSNGPHTGTNIIAPRSRPNFVRLLDFTKDVNSAMEASRKSQVACAAANAILEEAQNKEGFISVKRVIDFSFQDVEELVRLVRFAIEAIRRQGFSGTRD</sequence>
<dbReference type="Proteomes" id="UP001060085">
    <property type="component" value="Linkage Group LG08"/>
</dbReference>
<protein>
    <submittedName>
        <fullName evidence="1">Uncharacterized protein</fullName>
    </submittedName>
</protein>
<comment type="caution">
    <text evidence="1">The sequence shown here is derived from an EMBL/GenBank/DDBJ whole genome shotgun (WGS) entry which is preliminary data.</text>
</comment>
<dbReference type="EMBL" id="CM044708">
    <property type="protein sequence ID" value="KAI5650709.1"/>
    <property type="molecule type" value="Genomic_DNA"/>
</dbReference>
<gene>
    <name evidence="1" type="ORF">M9H77_36714</name>
</gene>